<accession>A0AAD4MTV4</accession>
<keyword evidence="3" id="KW-1185">Reference proteome</keyword>
<gene>
    <name evidence="2" type="ORF">DdX_13782</name>
</gene>
<dbReference type="AlphaFoldDB" id="A0AAD4MTV4"/>
<protein>
    <submittedName>
        <fullName evidence="2">Uncharacterized protein</fullName>
    </submittedName>
</protein>
<evidence type="ECO:0000313" key="2">
    <source>
        <dbReference type="EMBL" id="KAI1705177.1"/>
    </source>
</evidence>
<reference evidence="2" key="1">
    <citation type="submission" date="2022-01" db="EMBL/GenBank/DDBJ databases">
        <title>Genome Sequence Resource for Two Populations of Ditylenchus destructor, the Migratory Endoparasitic Phytonematode.</title>
        <authorList>
            <person name="Zhang H."/>
            <person name="Lin R."/>
            <person name="Xie B."/>
        </authorList>
    </citation>
    <scope>NUCLEOTIDE SEQUENCE</scope>
    <source>
        <strain evidence="2">BazhouSP</strain>
    </source>
</reference>
<proteinExistence type="predicted"/>
<evidence type="ECO:0000256" key="1">
    <source>
        <dbReference type="SAM" id="Phobius"/>
    </source>
</evidence>
<keyword evidence="1" id="KW-0812">Transmembrane</keyword>
<keyword evidence="1" id="KW-1133">Transmembrane helix</keyword>
<dbReference type="EMBL" id="JAKKPZ010000059">
    <property type="protein sequence ID" value="KAI1705177.1"/>
    <property type="molecule type" value="Genomic_DNA"/>
</dbReference>
<keyword evidence="1" id="KW-0472">Membrane</keyword>
<feature type="transmembrane region" description="Helical" evidence="1">
    <location>
        <begin position="21"/>
        <end position="40"/>
    </location>
</feature>
<name>A0AAD4MTV4_9BILA</name>
<sequence>MSPRVSNDIKIHARYYQIISYVLLIVFFELLLASIASAGIHSRDKFVPAKFFMEPVANISEIDHKPEPYFENKTNSVEKFMTLVQSLNAEIKGEWEKVGKNVSQLTLRVTVLETKDSLTHNANSALIATAALYRVMFFAFILLLIFSVYCILSKCGDEETDIIENESALDECNSRPQDNSLLDFA</sequence>
<comment type="caution">
    <text evidence="2">The sequence shown here is derived from an EMBL/GenBank/DDBJ whole genome shotgun (WGS) entry which is preliminary data.</text>
</comment>
<dbReference type="Proteomes" id="UP001201812">
    <property type="component" value="Unassembled WGS sequence"/>
</dbReference>
<feature type="transmembrane region" description="Helical" evidence="1">
    <location>
        <begin position="131"/>
        <end position="152"/>
    </location>
</feature>
<organism evidence="2 3">
    <name type="scientific">Ditylenchus destructor</name>
    <dbReference type="NCBI Taxonomy" id="166010"/>
    <lineage>
        <taxon>Eukaryota</taxon>
        <taxon>Metazoa</taxon>
        <taxon>Ecdysozoa</taxon>
        <taxon>Nematoda</taxon>
        <taxon>Chromadorea</taxon>
        <taxon>Rhabditida</taxon>
        <taxon>Tylenchina</taxon>
        <taxon>Tylenchomorpha</taxon>
        <taxon>Sphaerularioidea</taxon>
        <taxon>Anguinidae</taxon>
        <taxon>Anguininae</taxon>
        <taxon>Ditylenchus</taxon>
    </lineage>
</organism>
<evidence type="ECO:0000313" key="3">
    <source>
        <dbReference type="Proteomes" id="UP001201812"/>
    </source>
</evidence>